<gene>
    <name evidence="4" type="ORF">J5Y05_07470</name>
</gene>
<dbReference type="Pfam" id="PF13466">
    <property type="entry name" value="STAS_2"/>
    <property type="match status" value="1"/>
</dbReference>
<reference evidence="4" key="1">
    <citation type="submission" date="2021-04" db="EMBL/GenBank/DDBJ databases">
        <title>Genome seq and assembly of Streptomyces sp. RG38.</title>
        <authorList>
            <person name="Chhetri G."/>
        </authorList>
    </citation>
    <scope>NUCLEOTIDE SEQUENCE</scope>
    <source>
        <strain evidence="4">RG38</strain>
    </source>
</reference>
<evidence type="ECO:0000259" key="3">
    <source>
        <dbReference type="PROSITE" id="PS50801"/>
    </source>
</evidence>
<evidence type="ECO:0000256" key="2">
    <source>
        <dbReference type="RuleBase" id="RU003749"/>
    </source>
</evidence>
<evidence type="ECO:0000256" key="1">
    <source>
        <dbReference type="ARBA" id="ARBA00009013"/>
    </source>
</evidence>
<dbReference type="Gene3D" id="3.30.750.24">
    <property type="entry name" value="STAS domain"/>
    <property type="match status" value="1"/>
</dbReference>
<dbReference type="CDD" id="cd07043">
    <property type="entry name" value="STAS_anti-anti-sigma_factors"/>
    <property type="match status" value="1"/>
</dbReference>
<dbReference type="InterPro" id="IPR002645">
    <property type="entry name" value="STAS_dom"/>
</dbReference>
<dbReference type="PANTHER" id="PTHR33495">
    <property type="entry name" value="ANTI-SIGMA FACTOR ANTAGONIST TM_1081-RELATED-RELATED"/>
    <property type="match status" value="1"/>
</dbReference>
<dbReference type="Proteomes" id="UP000677875">
    <property type="component" value="Unassembled WGS sequence"/>
</dbReference>
<dbReference type="InterPro" id="IPR003658">
    <property type="entry name" value="Anti-sigma_ant"/>
</dbReference>
<proteinExistence type="inferred from homology"/>
<dbReference type="EMBL" id="JAGPNL010000001">
    <property type="protein sequence ID" value="MBQ0826343.1"/>
    <property type="molecule type" value="Genomic_DNA"/>
</dbReference>
<dbReference type="NCBIfam" id="TIGR00377">
    <property type="entry name" value="ant_ant_sig"/>
    <property type="match status" value="1"/>
</dbReference>
<feature type="domain" description="STAS" evidence="3">
    <location>
        <begin position="32"/>
        <end position="139"/>
    </location>
</feature>
<accession>A0A940XMB2</accession>
<comment type="similarity">
    <text evidence="1 2">Belongs to the anti-sigma-factor antagonist family.</text>
</comment>
<dbReference type="InterPro" id="IPR036513">
    <property type="entry name" value="STAS_dom_sf"/>
</dbReference>
<dbReference type="PANTHER" id="PTHR33495:SF2">
    <property type="entry name" value="ANTI-SIGMA FACTOR ANTAGONIST TM_1081-RELATED"/>
    <property type="match status" value="1"/>
</dbReference>
<dbReference type="SUPFAM" id="SSF52091">
    <property type="entry name" value="SpoIIaa-like"/>
    <property type="match status" value="1"/>
</dbReference>
<keyword evidence="5" id="KW-1185">Reference proteome</keyword>
<sequence>MSTHRCEGRAVGRGGGSVADHFERAALPERLLITRSTTGGGVCLVTLAGEVDLDGCRQLRDVLLSSVGSAPGTVVDLGEVAFLDSSGINVLISAHRAATERGVWLRLAAPRKPVRRVLALVGVDALIACYPSVDEALAG</sequence>
<name>A0A940XMB2_9ACTN</name>
<dbReference type="AlphaFoldDB" id="A0A940XMB2"/>
<evidence type="ECO:0000313" key="5">
    <source>
        <dbReference type="Proteomes" id="UP000677875"/>
    </source>
</evidence>
<dbReference type="GO" id="GO:0043856">
    <property type="term" value="F:anti-sigma factor antagonist activity"/>
    <property type="evidence" value="ECO:0007669"/>
    <property type="project" value="InterPro"/>
</dbReference>
<evidence type="ECO:0000313" key="4">
    <source>
        <dbReference type="EMBL" id="MBQ0826343.1"/>
    </source>
</evidence>
<dbReference type="InterPro" id="IPR058548">
    <property type="entry name" value="MlaB-like_STAS"/>
</dbReference>
<dbReference type="PROSITE" id="PS50801">
    <property type="entry name" value="STAS"/>
    <property type="match status" value="1"/>
</dbReference>
<comment type="caution">
    <text evidence="4">The sequence shown here is derived from an EMBL/GenBank/DDBJ whole genome shotgun (WGS) entry which is preliminary data.</text>
</comment>
<protein>
    <recommendedName>
        <fullName evidence="2">Anti-sigma factor antagonist</fullName>
    </recommendedName>
</protein>
<organism evidence="4 5">
    <name type="scientific">Streptomyces tagetis</name>
    <dbReference type="NCBI Taxonomy" id="2820809"/>
    <lineage>
        <taxon>Bacteria</taxon>
        <taxon>Bacillati</taxon>
        <taxon>Actinomycetota</taxon>
        <taxon>Actinomycetes</taxon>
        <taxon>Kitasatosporales</taxon>
        <taxon>Streptomycetaceae</taxon>
        <taxon>Streptomyces</taxon>
    </lineage>
</organism>